<protein>
    <submittedName>
        <fullName evidence="1">Uncharacterized protein</fullName>
    </submittedName>
</protein>
<evidence type="ECO:0000313" key="1">
    <source>
        <dbReference type="EMBL" id="QHR91443.1"/>
    </source>
</evidence>
<sequence length="57" mass="6434">MVITLITALTYSRLIVCENQLTKLTLTPHRGNVALNLTNFLLLNCKCCKILSYHKGK</sequence>
<accession>A0A6B9XTP6</accession>
<name>A0A6B9XTP6_PICSI</name>
<dbReference type="EMBL" id="MK697702">
    <property type="protein sequence ID" value="QHR91443.1"/>
    <property type="molecule type" value="Genomic_DNA"/>
</dbReference>
<keyword evidence="1" id="KW-0496">Mitochondrion</keyword>
<organism evidence="1">
    <name type="scientific">Picea sitchensis</name>
    <name type="common">Sitka spruce</name>
    <name type="synonym">Pinus sitchensis</name>
    <dbReference type="NCBI Taxonomy" id="3332"/>
    <lineage>
        <taxon>Eukaryota</taxon>
        <taxon>Viridiplantae</taxon>
        <taxon>Streptophyta</taxon>
        <taxon>Embryophyta</taxon>
        <taxon>Tracheophyta</taxon>
        <taxon>Spermatophyta</taxon>
        <taxon>Pinopsida</taxon>
        <taxon>Pinidae</taxon>
        <taxon>Conifers I</taxon>
        <taxon>Pinales</taxon>
        <taxon>Pinaceae</taxon>
        <taxon>Picea</taxon>
    </lineage>
</organism>
<gene>
    <name evidence="1" type="primary">orf05509</name>
    <name evidence="1" type="ORF">Q903MT_gene5477</name>
</gene>
<reference evidence="1" key="1">
    <citation type="submission" date="2019-03" db="EMBL/GenBank/DDBJ databases">
        <title>Largest Complete Mitochondrial Genome of a Gymnosperm, Sitka Spruce (Picea sitchensis), Indicates Complex Physical Structure.</title>
        <authorList>
            <person name="Jackman S.D."/>
            <person name="Coombe L."/>
            <person name="Warren R."/>
            <person name="Kirk H."/>
            <person name="Trinh E."/>
            <person name="McLeod T."/>
            <person name="Pleasance S."/>
            <person name="Pandoh P."/>
            <person name="Zhao Y."/>
            <person name="Coope R."/>
            <person name="Bousquet J."/>
            <person name="Bohlmann J.C."/>
            <person name="Jones S.J.M."/>
            <person name="Birol I."/>
        </authorList>
    </citation>
    <scope>NUCLEOTIDE SEQUENCE</scope>
    <source>
        <strain evidence="1">Q903</strain>
    </source>
</reference>
<dbReference type="AlphaFoldDB" id="A0A6B9XTP6"/>
<proteinExistence type="predicted"/>
<geneLocation type="mitochondrion" evidence="1"/>